<evidence type="ECO:0000313" key="8">
    <source>
        <dbReference type="Proteomes" id="UP000245870"/>
    </source>
</evidence>
<evidence type="ECO:0000256" key="5">
    <source>
        <dbReference type="ARBA" id="ARBA00023136"/>
    </source>
</evidence>
<dbReference type="RefSeq" id="WP_116617425.1">
    <property type="nucleotide sequence ID" value="NZ_QENY01000030.1"/>
</dbReference>
<evidence type="ECO:0000256" key="2">
    <source>
        <dbReference type="ARBA" id="ARBA00022475"/>
    </source>
</evidence>
<gene>
    <name evidence="7" type="ORF">C7379_1302</name>
</gene>
<keyword evidence="5 6" id="KW-0472">Membrane</keyword>
<feature type="transmembrane region" description="Helical" evidence="6">
    <location>
        <begin position="337"/>
        <end position="353"/>
    </location>
</feature>
<evidence type="ECO:0000313" key="7">
    <source>
        <dbReference type="EMBL" id="PVX47910.1"/>
    </source>
</evidence>
<dbReference type="PANTHER" id="PTHR30250">
    <property type="entry name" value="PST FAMILY PREDICTED COLANIC ACID TRANSPORTER"/>
    <property type="match status" value="1"/>
</dbReference>
<dbReference type="OrthoDB" id="9769862at2"/>
<reference evidence="7 8" key="1">
    <citation type="submission" date="2018-05" db="EMBL/GenBank/DDBJ databases">
        <title>Genomic Encyclopedia of Type Strains, Phase IV (KMG-IV): sequencing the most valuable type-strain genomes for metagenomic binning, comparative biology and taxonomic classification.</title>
        <authorList>
            <person name="Goeker M."/>
        </authorList>
    </citation>
    <scope>NUCLEOTIDE SEQUENCE [LARGE SCALE GENOMIC DNA]</scope>
    <source>
        <strain evidence="7 8">DSM 100333</strain>
    </source>
</reference>
<comment type="caution">
    <text evidence="7">The sequence shown here is derived from an EMBL/GenBank/DDBJ whole genome shotgun (WGS) entry which is preliminary data.</text>
</comment>
<proteinExistence type="predicted"/>
<feature type="transmembrane region" description="Helical" evidence="6">
    <location>
        <begin position="13"/>
        <end position="33"/>
    </location>
</feature>
<feature type="transmembrane region" description="Helical" evidence="6">
    <location>
        <begin position="97"/>
        <end position="116"/>
    </location>
</feature>
<sequence>MEKEKNDDTYFHILKYTSLFGGVQGLNILVGLVRNKLVAMILGPDGMGIVSLFNSTIRFISDSTGLGIPTSAVKNLSQSISEREANIRNTVQLVRSWSLLAALVGLLACVILSPLLNDWTFSWGDHTLHFVLLSPVIALMAITGGEVAILKAARRLRALAMVSVYGMLLALFISVPIYYFFGQAGIVPSLVLMALSQCLLTIAYSYRLYRPSFAFGKKEFRDGQGMVRLGIAYVGAGVMGSGAEFVVRSYLNNVGDLGVVGLYNAGFVMTITYASMVFSSMETDYYPRLSGIKEFGHELNLAVNRQIEVSLLLLSPLLVFFMVSLPVLLPLLYSGKFLPILAMMKIAVLAMYFKALTLPVEYIALARGDSWSHLLLETIYAVFFVLLVVLGYSYLGLVGTGFGLALTGLVFLAFVYAYAHWRYRYVASASVKAYALAQVTIGVMACVFTLCLDGILYWIVGLILAMISLVISIWILRSKSALWDALRKRFMDKWNRAKTIRHKK</sequence>
<protein>
    <submittedName>
        <fullName evidence="7">O-antigen/teichoic acid export membrane protein</fullName>
    </submittedName>
</protein>
<dbReference type="Proteomes" id="UP000245870">
    <property type="component" value="Unassembled WGS sequence"/>
</dbReference>
<keyword evidence="4 6" id="KW-1133">Transmembrane helix</keyword>
<evidence type="ECO:0000256" key="4">
    <source>
        <dbReference type="ARBA" id="ARBA00022989"/>
    </source>
</evidence>
<accession>A0A2U0TWE5</accession>
<feature type="transmembrane region" description="Helical" evidence="6">
    <location>
        <begin position="311"/>
        <end position="331"/>
    </location>
</feature>
<dbReference type="InterPro" id="IPR050833">
    <property type="entry name" value="Poly_Biosynth_Transport"/>
</dbReference>
<feature type="transmembrane region" description="Helical" evidence="6">
    <location>
        <begin position="187"/>
        <end position="209"/>
    </location>
</feature>
<dbReference type="AlphaFoldDB" id="A0A2U0TWE5"/>
<dbReference type="Pfam" id="PF13440">
    <property type="entry name" value="Polysacc_synt_3"/>
    <property type="match status" value="1"/>
</dbReference>
<evidence type="ECO:0000256" key="6">
    <source>
        <dbReference type="SAM" id="Phobius"/>
    </source>
</evidence>
<dbReference type="EMBL" id="QENY01000030">
    <property type="protein sequence ID" value="PVX47910.1"/>
    <property type="molecule type" value="Genomic_DNA"/>
</dbReference>
<dbReference type="PANTHER" id="PTHR30250:SF11">
    <property type="entry name" value="O-ANTIGEN TRANSPORTER-RELATED"/>
    <property type="match status" value="1"/>
</dbReference>
<evidence type="ECO:0000256" key="3">
    <source>
        <dbReference type="ARBA" id="ARBA00022692"/>
    </source>
</evidence>
<evidence type="ECO:0000256" key="1">
    <source>
        <dbReference type="ARBA" id="ARBA00004651"/>
    </source>
</evidence>
<feature type="transmembrane region" description="Helical" evidence="6">
    <location>
        <begin position="257"/>
        <end position="278"/>
    </location>
</feature>
<organism evidence="7 8">
    <name type="scientific">Hallella colorans</name>
    <dbReference type="NCBI Taxonomy" id="1703337"/>
    <lineage>
        <taxon>Bacteria</taxon>
        <taxon>Pseudomonadati</taxon>
        <taxon>Bacteroidota</taxon>
        <taxon>Bacteroidia</taxon>
        <taxon>Bacteroidales</taxon>
        <taxon>Prevotellaceae</taxon>
        <taxon>Hallella</taxon>
    </lineage>
</organism>
<keyword evidence="2" id="KW-1003">Cell membrane</keyword>
<dbReference type="GO" id="GO:0005886">
    <property type="term" value="C:plasma membrane"/>
    <property type="evidence" value="ECO:0007669"/>
    <property type="project" value="UniProtKB-SubCell"/>
</dbReference>
<name>A0A2U0TWE5_9BACT</name>
<comment type="subcellular location">
    <subcellularLocation>
        <location evidence="1">Cell membrane</location>
        <topology evidence="1">Multi-pass membrane protein</topology>
    </subcellularLocation>
</comment>
<feature type="transmembrane region" description="Helical" evidence="6">
    <location>
        <begin position="431"/>
        <end position="450"/>
    </location>
</feature>
<keyword evidence="3 6" id="KW-0812">Transmembrane</keyword>
<feature type="transmembrane region" description="Helical" evidence="6">
    <location>
        <begin position="128"/>
        <end position="150"/>
    </location>
</feature>
<feature type="transmembrane region" description="Helical" evidence="6">
    <location>
        <begin position="374"/>
        <end position="395"/>
    </location>
</feature>
<keyword evidence="8" id="KW-1185">Reference proteome</keyword>
<feature type="transmembrane region" description="Helical" evidence="6">
    <location>
        <begin position="401"/>
        <end position="419"/>
    </location>
</feature>
<feature type="transmembrane region" description="Helical" evidence="6">
    <location>
        <begin position="230"/>
        <end position="251"/>
    </location>
</feature>
<feature type="transmembrane region" description="Helical" evidence="6">
    <location>
        <begin position="456"/>
        <end position="476"/>
    </location>
</feature>
<feature type="transmembrane region" description="Helical" evidence="6">
    <location>
        <begin position="162"/>
        <end position="181"/>
    </location>
</feature>